<dbReference type="GO" id="GO:0004386">
    <property type="term" value="F:helicase activity"/>
    <property type="evidence" value="ECO:0007669"/>
    <property type="project" value="UniProtKB-KW"/>
</dbReference>
<dbReference type="Gene3D" id="1.10.260.40">
    <property type="entry name" value="lambda repressor-like DNA-binding domains"/>
    <property type="match status" value="1"/>
</dbReference>
<comment type="caution">
    <text evidence="6">The sequence shown here is derived from an EMBL/GenBank/DDBJ whole genome shotgun (WGS) entry which is preliminary data.</text>
</comment>
<reference evidence="6" key="1">
    <citation type="submission" date="2023-01" db="EMBL/GenBank/DDBJ databases">
        <title>Draft genome sequence of Nocardiopsis sp. LSu2-4 isolated from halophytes.</title>
        <authorList>
            <person name="Duangmal K."/>
            <person name="Chantavorakit T."/>
        </authorList>
    </citation>
    <scope>NUCLEOTIDE SEQUENCE</scope>
    <source>
        <strain evidence="6">LSu2-4</strain>
    </source>
</reference>
<dbReference type="SMART" id="SM00354">
    <property type="entry name" value="HTH_LACI"/>
    <property type="match status" value="1"/>
</dbReference>
<evidence type="ECO:0000313" key="6">
    <source>
        <dbReference type="EMBL" id="MDA2803136.1"/>
    </source>
</evidence>
<evidence type="ECO:0000259" key="4">
    <source>
        <dbReference type="PROSITE" id="PS50932"/>
    </source>
</evidence>
<sequence>MGEERRPTLEMVARRAGVGRGTVSRVINGSSRVSPDTREAVRAAIAELGYVPNRAARALVTRRTDTVALVVSEPEARLFDQPFFAGIVRGVSAVLTDRGLQLLLATARTGGDHERLGDYLSGGHVDGVLLVSLHTDDPLPDRLAGAGVPVVLGGRPLYPPRHPVHYVDIDNVGGAASATRRLIGAGRRRIATVAGPADMAAGQDRLRGHREALAEAGLPDPPELTVHGDFSHEGGARAMRELLEAAPDLDAVFAASDDMALGVLRTLREAGRRVPEDVALVGYDDTAAAAHTDPPLTTVHQPTERMGGEMARLLADTAIAEGPDAKPQAVVLDTRLVVRASG</sequence>
<organism evidence="6 7">
    <name type="scientific">Nocardiopsis suaedae</name>
    <dbReference type="NCBI Taxonomy" id="3018444"/>
    <lineage>
        <taxon>Bacteria</taxon>
        <taxon>Bacillati</taxon>
        <taxon>Actinomycetota</taxon>
        <taxon>Actinomycetes</taxon>
        <taxon>Streptosporangiales</taxon>
        <taxon>Nocardiopsidaceae</taxon>
        <taxon>Nocardiopsis</taxon>
    </lineage>
</organism>
<gene>
    <name evidence="6" type="ORF">O4U47_01315</name>
</gene>
<dbReference type="InterPro" id="IPR010982">
    <property type="entry name" value="Lambda_DNA-bd_dom_sf"/>
</dbReference>
<keyword evidence="6" id="KW-0347">Helicase</keyword>
<keyword evidence="6" id="KW-0067">ATP-binding</keyword>
<evidence type="ECO:0000256" key="3">
    <source>
        <dbReference type="ARBA" id="ARBA00023163"/>
    </source>
</evidence>
<proteinExistence type="predicted"/>
<feature type="domain" description="HTH cro/C1-type" evidence="5">
    <location>
        <begin position="8"/>
        <end position="37"/>
    </location>
</feature>
<keyword evidence="6" id="KW-0547">Nucleotide-binding</keyword>
<keyword evidence="7" id="KW-1185">Reference proteome</keyword>
<dbReference type="InterPro" id="IPR028082">
    <property type="entry name" value="Peripla_BP_I"/>
</dbReference>
<dbReference type="SUPFAM" id="SSF47413">
    <property type="entry name" value="lambda repressor-like DNA-binding domains"/>
    <property type="match status" value="1"/>
</dbReference>
<dbReference type="PROSITE" id="PS50943">
    <property type="entry name" value="HTH_CROC1"/>
    <property type="match status" value="1"/>
</dbReference>
<dbReference type="Gene3D" id="3.40.50.2300">
    <property type="match status" value="2"/>
</dbReference>
<accession>A0ABT4TFK7</accession>
<dbReference type="PANTHER" id="PTHR30146:SF109">
    <property type="entry name" value="HTH-TYPE TRANSCRIPTIONAL REGULATOR GALS"/>
    <property type="match status" value="1"/>
</dbReference>
<evidence type="ECO:0000313" key="7">
    <source>
        <dbReference type="Proteomes" id="UP001165685"/>
    </source>
</evidence>
<dbReference type="EMBL" id="JAQFWP010000001">
    <property type="protein sequence ID" value="MDA2803136.1"/>
    <property type="molecule type" value="Genomic_DNA"/>
</dbReference>
<dbReference type="Pfam" id="PF00356">
    <property type="entry name" value="LacI"/>
    <property type="match status" value="1"/>
</dbReference>
<dbReference type="InterPro" id="IPR000843">
    <property type="entry name" value="HTH_LacI"/>
</dbReference>
<keyword evidence="3" id="KW-0804">Transcription</keyword>
<protein>
    <submittedName>
        <fullName evidence="6">LacI family DNA-binding transcriptional regulator</fullName>
    </submittedName>
</protein>
<evidence type="ECO:0000256" key="2">
    <source>
        <dbReference type="ARBA" id="ARBA00023125"/>
    </source>
</evidence>
<dbReference type="InterPro" id="IPR046335">
    <property type="entry name" value="LacI/GalR-like_sensor"/>
</dbReference>
<evidence type="ECO:0000259" key="5">
    <source>
        <dbReference type="PROSITE" id="PS50943"/>
    </source>
</evidence>
<keyword evidence="6" id="KW-0378">Hydrolase</keyword>
<name>A0ABT4TFK7_9ACTN</name>
<evidence type="ECO:0000256" key="1">
    <source>
        <dbReference type="ARBA" id="ARBA00023015"/>
    </source>
</evidence>
<dbReference type="InterPro" id="IPR001387">
    <property type="entry name" value="Cro/C1-type_HTH"/>
</dbReference>
<dbReference type="Proteomes" id="UP001165685">
    <property type="component" value="Unassembled WGS sequence"/>
</dbReference>
<keyword evidence="1" id="KW-0805">Transcription regulation</keyword>
<dbReference type="Pfam" id="PF13377">
    <property type="entry name" value="Peripla_BP_3"/>
    <property type="match status" value="1"/>
</dbReference>
<dbReference type="GO" id="GO:0003677">
    <property type="term" value="F:DNA binding"/>
    <property type="evidence" value="ECO:0007669"/>
    <property type="project" value="UniProtKB-KW"/>
</dbReference>
<dbReference type="CDD" id="cd06267">
    <property type="entry name" value="PBP1_LacI_sugar_binding-like"/>
    <property type="match status" value="1"/>
</dbReference>
<keyword evidence="2 6" id="KW-0238">DNA-binding</keyword>
<dbReference type="SUPFAM" id="SSF53822">
    <property type="entry name" value="Periplasmic binding protein-like I"/>
    <property type="match status" value="1"/>
</dbReference>
<feature type="domain" description="HTH lacI-type" evidence="4">
    <location>
        <begin position="7"/>
        <end position="61"/>
    </location>
</feature>
<dbReference type="PANTHER" id="PTHR30146">
    <property type="entry name" value="LACI-RELATED TRANSCRIPTIONAL REPRESSOR"/>
    <property type="match status" value="1"/>
</dbReference>
<dbReference type="CDD" id="cd01392">
    <property type="entry name" value="HTH_LacI"/>
    <property type="match status" value="1"/>
</dbReference>
<dbReference type="PROSITE" id="PS50932">
    <property type="entry name" value="HTH_LACI_2"/>
    <property type="match status" value="1"/>
</dbReference>
<dbReference type="RefSeq" id="WP_270675270.1">
    <property type="nucleotide sequence ID" value="NZ_JAQFWP010000001.1"/>
</dbReference>